<comment type="caution">
    <text evidence="7">The sequence shown here is derived from an EMBL/GenBank/DDBJ whole genome shotgun (WGS) entry which is preliminary data.</text>
</comment>
<evidence type="ECO:0000256" key="3">
    <source>
        <dbReference type="ARBA" id="ARBA00022989"/>
    </source>
</evidence>
<dbReference type="AlphaFoldDB" id="A0A4Z0A5K7"/>
<feature type="transmembrane region" description="Helical" evidence="5">
    <location>
        <begin position="186"/>
        <end position="212"/>
    </location>
</feature>
<evidence type="ECO:0000313" key="7">
    <source>
        <dbReference type="EMBL" id="TFY82326.1"/>
    </source>
</evidence>
<dbReference type="InterPro" id="IPR032805">
    <property type="entry name" value="Wax_synthase_dom"/>
</dbReference>
<name>A0A4Z0A5K7_9AGAM</name>
<dbReference type="EMBL" id="SFCI01000119">
    <property type="protein sequence ID" value="TFY82326.1"/>
    <property type="molecule type" value="Genomic_DNA"/>
</dbReference>
<sequence>MSTTLQPLPGGLQVAVQACLFLGAVSRSRSFRALLFPPVLAMSLYMLLYTTTGKDSDDIVTWSLITTSLLQGSDILLINDVADLRLLGQKTPTNELSLWQRIKWAGHLMSAPRAVGFTHEPRHVFPPHPPANEPRWTFIKRQSLTALFYFVILDLVHTFIVLSPVFQRDGVSLTSIDWPMRFLYTALHAAHLWSYMSFGYTAASVVLVALGVSDSDQWPAIYGDWSNAYTIRRFWGFSDAYAELSHPFSIGTELPAQIVSTHGDFVTYRFLALPKGTFLADNVHRYTAFFISGVIHAVGEYGMFRDQWWQKSGALRFFLLQATAILVEQEVGKIFKLRPTPLLRRLGYVWTFLWFVFTLPHWMDPQFRQGMADNYGFPLSVSYGLLKGQWRLVA</sequence>
<evidence type="ECO:0000256" key="2">
    <source>
        <dbReference type="ARBA" id="ARBA00022692"/>
    </source>
</evidence>
<keyword evidence="2 5" id="KW-0812">Transmembrane</keyword>
<dbReference type="GO" id="GO:0016020">
    <property type="term" value="C:membrane"/>
    <property type="evidence" value="ECO:0007669"/>
    <property type="project" value="UniProtKB-SubCell"/>
</dbReference>
<comment type="subcellular location">
    <subcellularLocation>
        <location evidence="1">Membrane</location>
        <topology evidence="1">Multi-pass membrane protein</topology>
    </subcellularLocation>
</comment>
<evidence type="ECO:0000259" key="6">
    <source>
        <dbReference type="Pfam" id="PF13813"/>
    </source>
</evidence>
<evidence type="ECO:0000256" key="5">
    <source>
        <dbReference type="SAM" id="Phobius"/>
    </source>
</evidence>
<evidence type="ECO:0000313" key="8">
    <source>
        <dbReference type="Proteomes" id="UP000298061"/>
    </source>
</evidence>
<reference evidence="7 8" key="1">
    <citation type="submission" date="2019-02" db="EMBL/GenBank/DDBJ databases">
        <title>Genome sequencing of the rare red list fungi Hericium alpestre (H. flagellum).</title>
        <authorList>
            <person name="Buettner E."/>
            <person name="Kellner H."/>
        </authorList>
    </citation>
    <scope>NUCLEOTIDE SEQUENCE [LARGE SCALE GENOMIC DNA]</scope>
    <source>
        <strain evidence="7 8">DSM 108284</strain>
    </source>
</reference>
<evidence type="ECO:0000256" key="1">
    <source>
        <dbReference type="ARBA" id="ARBA00004141"/>
    </source>
</evidence>
<evidence type="ECO:0000256" key="4">
    <source>
        <dbReference type="ARBA" id="ARBA00023136"/>
    </source>
</evidence>
<feature type="transmembrane region" description="Helical" evidence="5">
    <location>
        <begin position="30"/>
        <end position="48"/>
    </location>
</feature>
<keyword evidence="4 5" id="KW-0472">Membrane</keyword>
<dbReference type="STRING" id="135208.A0A4Z0A5K7"/>
<keyword evidence="3 5" id="KW-1133">Transmembrane helix</keyword>
<dbReference type="OrthoDB" id="1077582at2759"/>
<proteinExistence type="predicted"/>
<protein>
    <recommendedName>
        <fullName evidence="6">Wax synthase domain-containing protein</fullName>
    </recommendedName>
</protein>
<gene>
    <name evidence="7" type="ORF">EWM64_g1688</name>
</gene>
<feature type="transmembrane region" description="Helical" evidence="5">
    <location>
        <begin position="144"/>
        <end position="166"/>
    </location>
</feature>
<dbReference type="Proteomes" id="UP000298061">
    <property type="component" value="Unassembled WGS sequence"/>
</dbReference>
<keyword evidence="8" id="KW-1185">Reference proteome</keyword>
<feature type="transmembrane region" description="Helical" evidence="5">
    <location>
        <begin position="346"/>
        <end position="363"/>
    </location>
</feature>
<organism evidence="7 8">
    <name type="scientific">Hericium alpestre</name>
    <dbReference type="NCBI Taxonomy" id="135208"/>
    <lineage>
        <taxon>Eukaryota</taxon>
        <taxon>Fungi</taxon>
        <taxon>Dikarya</taxon>
        <taxon>Basidiomycota</taxon>
        <taxon>Agaricomycotina</taxon>
        <taxon>Agaricomycetes</taxon>
        <taxon>Russulales</taxon>
        <taxon>Hericiaceae</taxon>
        <taxon>Hericium</taxon>
    </lineage>
</organism>
<accession>A0A4Z0A5K7</accession>
<feature type="domain" description="Wax synthase" evidence="6">
    <location>
        <begin position="218"/>
        <end position="320"/>
    </location>
</feature>
<dbReference type="Pfam" id="PF13813">
    <property type="entry name" value="MBOAT_2"/>
    <property type="match status" value="1"/>
</dbReference>